<organism evidence="2 3">
    <name type="scientific">Gluconacetobacter diazotrophicus (strain ATCC 49037 / DSM 5601 / CCUG 37298 / CIP 103539 / LMG 7603 / PAl5)</name>
    <dbReference type="NCBI Taxonomy" id="272568"/>
    <lineage>
        <taxon>Bacteria</taxon>
        <taxon>Pseudomonadati</taxon>
        <taxon>Pseudomonadota</taxon>
        <taxon>Alphaproteobacteria</taxon>
        <taxon>Acetobacterales</taxon>
        <taxon>Acetobacteraceae</taxon>
        <taxon>Gluconacetobacter</taxon>
    </lineage>
</organism>
<dbReference type="AlphaFoldDB" id="A9HAS7"/>
<dbReference type="EMBL" id="AM889285">
    <property type="protein sequence ID" value="CAP54732.1"/>
    <property type="molecule type" value="Genomic_DNA"/>
</dbReference>
<feature type="compositionally biased region" description="Basic residues" evidence="1">
    <location>
        <begin position="255"/>
        <end position="294"/>
    </location>
</feature>
<feature type="compositionally biased region" description="Basic and acidic residues" evidence="1">
    <location>
        <begin position="355"/>
        <end position="368"/>
    </location>
</feature>
<reference evidence="2 3" key="1">
    <citation type="journal article" date="2009" name="BMC Genomics">
        <title>Complete genome sequence of the sugarcane nitrogen-fixing endophyte Gluconacetobacter diazotrophicus Pal5.</title>
        <authorList>
            <person name="Bertalan M."/>
            <person name="Albano R."/>
            <person name="Padua V."/>
            <person name="Rouws L."/>
            <person name="Rojas C."/>
            <person name="Hemerly A."/>
            <person name="Teixeira K."/>
            <person name="Schwab S."/>
            <person name="Araujo J."/>
            <person name="Oliveira A."/>
            <person name="Franca L."/>
            <person name="Magalhaes V."/>
            <person name="Alqueres S."/>
            <person name="Cardoso A."/>
            <person name="Almeida W."/>
            <person name="Loureiro M.M."/>
            <person name="Nogueira E."/>
            <person name="Cidade D."/>
            <person name="Oliveira D."/>
            <person name="Simao T."/>
            <person name="Macedo J."/>
            <person name="Valadao A."/>
            <person name="Dreschsel M."/>
            <person name="Freitas F."/>
            <person name="Vidal M."/>
            <person name="Guedes H."/>
            <person name="Rodrigues E."/>
            <person name="Meneses C."/>
            <person name="Brioso P."/>
            <person name="Pozzer L."/>
            <person name="Figueiredo D."/>
            <person name="Montano H."/>
            <person name="Junior J."/>
            <person name="Filho G."/>
            <person name="Flores V."/>
            <person name="Ferreira B."/>
            <person name="Branco A."/>
            <person name="Gonzalez P."/>
            <person name="Guillobel H."/>
            <person name="Lemos M."/>
            <person name="Seibel L."/>
            <person name="Macedo J."/>
            <person name="Alves-Ferreira M."/>
            <person name="Sachetto-Martins G."/>
            <person name="Coelho A."/>
            <person name="Santos E."/>
            <person name="Amaral G."/>
            <person name="Neves A."/>
            <person name="Pacheco A.B."/>
            <person name="Carvalho D."/>
            <person name="Lery L."/>
            <person name="Bisch P."/>
            <person name="Rossle S.C."/>
            <person name="Urmenyi T."/>
            <person name="Kruger W.V."/>
            <person name="Martins O."/>
            <person name="Baldani J.I."/>
            <person name="Ferreira P.C."/>
        </authorList>
    </citation>
    <scope>NUCLEOTIDE SEQUENCE [LARGE SCALE GENOMIC DNA]</scope>
    <source>
        <strain evidence="3">ATCC 49037 / DSM 5601 / CCUG 37298 / CIP 103539 / LMG 7603 / PAl5</strain>
    </source>
</reference>
<name>A9HAS7_GLUDA</name>
<protein>
    <submittedName>
        <fullName evidence="2">Uncharacterized protein</fullName>
    </submittedName>
</protein>
<dbReference type="Proteomes" id="UP000001176">
    <property type="component" value="Chromosome"/>
</dbReference>
<keyword evidence="3" id="KW-1185">Reference proteome</keyword>
<feature type="region of interest" description="Disordered" evidence="1">
    <location>
        <begin position="1"/>
        <end position="27"/>
    </location>
</feature>
<evidence type="ECO:0000256" key="1">
    <source>
        <dbReference type="SAM" id="MobiDB-lite"/>
    </source>
</evidence>
<sequence>MAPLRRPLRRDRGGRGGGGVPVRRHRRSVGHAAAVTALAPGPDFHQCALHHAGPGRQRAVRFRHGRDIDRPPAATRHHGCAVRRTLRQPGDEQRLALGAGSPAAPVPAPSCGAPLRADRHRCRLVLRRAAEPVHRQPARAGLDVCRIALAGIRGHHEPVRGAGSREPVHVADRAQAPALRHGRLYHLPATRQPLRSKVGRGAVPQGDLRYQHGTRARGPAGVDADAGRPGRRHPGRHHHDPVVSPHGQGKTGRPGQHRRRDPRRLPCRRHRDRPGRAAHHGGRFRYSRPGHRNARQFLGFDPLPAVRRPSGDGRSGRHPFGARHPAGTRSGPGAAALNGAQIRPYCQPLVPPPSSDKEDGGSKRLERR</sequence>
<gene>
    <name evidence="2" type="ordered locus">GDI0789</name>
</gene>
<evidence type="ECO:0000313" key="2">
    <source>
        <dbReference type="EMBL" id="CAP54732.1"/>
    </source>
</evidence>
<proteinExistence type="predicted"/>
<evidence type="ECO:0000313" key="3">
    <source>
        <dbReference type="Proteomes" id="UP000001176"/>
    </source>
</evidence>
<dbReference type="KEGG" id="gdi:GDI0789"/>
<feature type="region of interest" description="Disordered" evidence="1">
    <location>
        <begin position="189"/>
        <end position="368"/>
    </location>
</feature>
<accession>A9HAS7</accession>
<feature type="compositionally biased region" description="Basic residues" evidence="1">
    <location>
        <begin position="229"/>
        <end position="239"/>
    </location>
</feature>